<dbReference type="SUPFAM" id="SSF50729">
    <property type="entry name" value="PH domain-like"/>
    <property type="match status" value="1"/>
</dbReference>
<proteinExistence type="predicted"/>
<name>A0A4S8X5Q6_AURPU</name>
<protein>
    <recommendedName>
        <fullName evidence="1">Histone chaperone RTT106/FACT complex subunit SPT16-like middle domain-containing protein</fullName>
    </recommendedName>
</protein>
<evidence type="ECO:0000313" key="3">
    <source>
        <dbReference type="Proteomes" id="UP000310687"/>
    </source>
</evidence>
<dbReference type="EMBL" id="QZAL01000174">
    <property type="protein sequence ID" value="THW34659.1"/>
    <property type="molecule type" value="Genomic_DNA"/>
</dbReference>
<dbReference type="Gene3D" id="2.30.29.30">
    <property type="entry name" value="Pleckstrin-homology domain (PH domain)/Phosphotyrosine-binding domain (PTB)"/>
    <property type="match status" value="1"/>
</dbReference>
<sequence length="481" mass="53892">MADTNSQLRVRTANLDGDDVEFILAAWDSTLPFLASIGAGEMWGNQPLSERAGQRQEVIDIITGTRKELHGCRDFLIAETRRSEGVVQVGAAMTRQRLPEYLNQHDDIKSHIDANKALIYLEVLVADQRPNRRYKGAGQALVEALKQRARLDGKDILNIPPYDWLEKPDAKAALKRRYGGKLPSKDKRLRYSGPEKVFISCEEREKRKFLDQYRSGIDTFDPLIEGTGCGTYILGIDVVSCISPVKQNMHLEIMSRSWRKGGQGSIRLSEITDDIAGDQVIFLPSPVDAKAFRIVVVPSAAAGASTITKTLPKLMVLDVPREHKLDGTMGENAGPYDTAEDVIERVFNDKSMMGGHGKHVIKPDPEEFISNVEPQKEEEKEIMCTRDLANLQPLYTKVNKPEGILYLLPSGLLYGWKDPTPYLPHESIKSIEIYEGAKTKKTFDLVFHASEPYYHGGQLTEVLFKGLSKQDLEPISVPEMR</sequence>
<comment type="caution">
    <text evidence="2">The sequence shown here is derived from an EMBL/GenBank/DDBJ whole genome shotgun (WGS) entry which is preliminary data.</text>
</comment>
<dbReference type="AlphaFoldDB" id="A0A4S8X5Q6"/>
<reference evidence="2 3" key="1">
    <citation type="submission" date="2018-10" db="EMBL/GenBank/DDBJ databases">
        <title>Fifty Aureobasidium pullulans genomes reveal a recombining polyextremotolerant generalist.</title>
        <authorList>
            <person name="Gostincar C."/>
            <person name="Turk M."/>
            <person name="Zajc J."/>
            <person name="Gunde-Cimerman N."/>
        </authorList>
    </citation>
    <scope>NUCLEOTIDE SEQUENCE [LARGE SCALE GENOMIC DNA]</scope>
    <source>
        <strain evidence="2 3">EXF-11013</strain>
    </source>
</reference>
<gene>
    <name evidence="2" type="ORF">D6D22_08509</name>
</gene>
<feature type="domain" description="Histone chaperone RTT106/FACT complex subunit SPT16-like middle" evidence="1">
    <location>
        <begin position="400"/>
        <end position="475"/>
    </location>
</feature>
<accession>A0A4S8X5Q6</accession>
<dbReference type="InterPro" id="IPR011993">
    <property type="entry name" value="PH-like_dom_sf"/>
</dbReference>
<dbReference type="InterPro" id="IPR013719">
    <property type="entry name" value="RTT106/SPT16-like_middle_dom"/>
</dbReference>
<evidence type="ECO:0000313" key="2">
    <source>
        <dbReference type="EMBL" id="THW34659.1"/>
    </source>
</evidence>
<dbReference type="Proteomes" id="UP000310687">
    <property type="component" value="Unassembled WGS sequence"/>
</dbReference>
<evidence type="ECO:0000259" key="1">
    <source>
        <dbReference type="Pfam" id="PF08512"/>
    </source>
</evidence>
<organism evidence="2 3">
    <name type="scientific">Aureobasidium pullulans</name>
    <name type="common">Black yeast</name>
    <name type="synonym">Pullularia pullulans</name>
    <dbReference type="NCBI Taxonomy" id="5580"/>
    <lineage>
        <taxon>Eukaryota</taxon>
        <taxon>Fungi</taxon>
        <taxon>Dikarya</taxon>
        <taxon>Ascomycota</taxon>
        <taxon>Pezizomycotina</taxon>
        <taxon>Dothideomycetes</taxon>
        <taxon>Dothideomycetidae</taxon>
        <taxon>Dothideales</taxon>
        <taxon>Saccotheciaceae</taxon>
        <taxon>Aureobasidium</taxon>
    </lineage>
</organism>
<dbReference type="Pfam" id="PF08512">
    <property type="entry name" value="Rttp106-like_middle"/>
    <property type="match status" value="1"/>
</dbReference>